<dbReference type="Pfam" id="PF00440">
    <property type="entry name" value="TetR_N"/>
    <property type="match status" value="1"/>
</dbReference>
<dbReference type="RefSeq" id="WP_093193791.1">
    <property type="nucleotide sequence ID" value="NZ_FNEV01000006.1"/>
</dbReference>
<evidence type="ECO:0000259" key="5">
    <source>
        <dbReference type="PROSITE" id="PS50977"/>
    </source>
</evidence>
<evidence type="ECO:0000256" key="4">
    <source>
        <dbReference type="PROSITE-ProRule" id="PRU00335"/>
    </source>
</evidence>
<dbReference type="EMBL" id="FNEV01000006">
    <property type="protein sequence ID" value="SDJ49165.1"/>
    <property type="molecule type" value="Genomic_DNA"/>
</dbReference>
<keyword evidence="7" id="KW-1185">Reference proteome</keyword>
<keyword evidence="1" id="KW-0805">Transcription regulation</keyword>
<evidence type="ECO:0000256" key="3">
    <source>
        <dbReference type="ARBA" id="ARBA00023163"/>
    </source>
</evidence>
<dbReference type="OrthoDB" id="509229at2"/>
<dbReference type="InterPro" id="IPR036271">
    <property type="entry name" value="Tet_transcr_reg_TetR-rel_C_sf"/>
</dbReference>
<protein>
    <submittedName>
        <fullName evidence="6">DNA-binding transcriptional regulator, AcrR family</fullName>
    </submittedName>
</protein>
<dbReference type="Proteomes" id="UP000199225">
    <property type="component" value="Unassembled WGS sequence"/>
</dbReference>
<dbReference type="Gene3D" id="1.10.10.60">
    <property type="entry name" value="Homeodomain-like"/>
    <property type="match status" value="1"/>
</dbReference>
<sequence length="192" mass="22222">MTQDRIIQISIDLFADSGYQNTSLSDIAEGVGIKKPSLYNHFDSKEAIFLAALEEVKNRVVQVIHQEITYSDKETTEQKLQQIFDKYTELMTDSTEGQLFKRLTFFPPEEFAEEIKQVFLRVEEEITATITPVLEEGMNKNHIRPWKIGTLLTAFHTMMDGLFLEEHYYGKNVLSERKKASWEVFWSGISAT</sequence>
<dbReference type="STRING" id="86666.SAMN04490247_2063"/>
<keyword evidence="3" id="KW-0804">Transcription</keyword>
<dbReference type="PANTHER" id="PTHR47506">
    <property type="entry name" value="TRANSCRIPTIONAL REGULATORY PROTEIN"/>
    <property type="match status" value="1"/>
</dbReference>
<keyword evidence="2 4" id="KW-0238">DNA-binding</keyword>
<organism evidence="6 7">
    <name type="scientific">Salimicrobium halophilum</name>
    <dbReference type="NCBI Taxonomy" id="86666"/>
    <lineage>
        <taxon>Bacteria</taxon>
        <taxon>Bacillati</taxon>
        <taxon>Bacillota</taxon>
        <taxon>Bacilli</taxon>
        <taxon>Bacillales</taxon>
        <taxon>Bacillaceae</taxon>
        <taxon>Salimicrobium</taxon>
    </lineage>
</organism>
<feature type="DNA-binding region" description="H-T-H motif" evidence="4">
    <location>
        <begin position="23"/>
        <end position="42"/>
    </location>
</feature>
<proteinExistence type="predicted"/>
<dbReference type="GO" id="GO:0003677">
    <property type="term" value="F:DNA binding"/>
    <property type="evidence" value="ECO:0007669"/>
    <property type="project" value="UniProtKB-UniRule"/>
</dbReference>
<dbReference type="Gene3D" id="1.10.357.10">
    <property type="entry name" value="Tetracycline Repressor, domain 2"/>
    <property type="match status" value="1"/>
</dbReference>
<evidence type="ECO:0000313" key="7">
    <source>
        <dbReference type="Proteomes" id="UP000199225"/>
    </source>
</evidence>
<name>A0A1G8U7Q5_9BACI</name>
<dbReference type="SUPFAM" id="SSF46689">
    <property type="entry name" value="Homeodomain-like"/>
    <property type="match status" value="1"/>
</dbReference>
<evidence type="ECO:0000256" key="2">
    <source>
        <dbReference type="ARBA" id="ARBA00023125"/>
    </source>
</evidence>
<accession>A0A1G8U7Q5</accession>
<dbReference type="InterPro" id="IPR009057">
    <property type="entry name" value="Homeodomain-like_sf"/>
</dbReference>
<dbReference type="PRINTS" id="PR00455">
    <property type="entry name" value="HTHTETR"/>
</dbReference>
<dbReference type="PROSITE" id="PS50977">
    <property type="entry name" value="HTH_TETR_2"/>
    <property type="match status" value="1"/>
</dbReference>
<dbReference type="AlphaFoldDB" id="A0A1G8U7Q5"/>
<dbReference type="PANTHER" id="PTHR47506:SF1">
    <property type="entry name" value="HTH-TYPE TRANSCRIPTIONAL REGULATOR YJDC"/>
    <property type="match status" value="1"/>
</dbReference>
<evidence type="ECO:0000313" key="6">
    <source>
        <dbReference type="EMBL" id="SDJ49165.1"/>
    </source>
</evidence>
<dbReference type="InterPro" id="IPR001647">
    <property type="entry name" value="HTH_TetR"/>
</dbReference>
<evidence type="ECO:0000256" key="1">
    <source>
        <dbReference type="ARBA" id="ARBA00023015"/>
    </source>
</evidence>
<reference evidence="7" key="1">
    <citation type="submission" date="2016-10" db="EMBL/GenBank/DDBJ databases">
        <authorList>
            <person name="Varghese N."/>
            <person name="Submissions S."/>
        </authorList>
    </citation>
    <scope>NUCLEOTIDE SEQUENCE [LARGE SCALE GENOMIC DNA]</scope>
    <source>
        <strain evidence="7">DSM 4771</strain>
    </source>
</reference>
<gene>
    <name evidence="6" type="ORF">SAMN04490247_2063</name>
</gene>
<dbReference type="SUPFAM" id="SSF48498">
    <property type="entry name" value="Tetracyclin repressor-like, C-terminal domain"/>
    <property type="match status" value="1"/>
</dbReference>
<feature type="domain" description="HTH tetR-type" evidence="5">
    <location>
        <begin position="1"/>
        <end position="60"/>
    </location>
</feature>